<name>A0A1I7WQF0_HETBA</name>
<protein>
    <submittedName>
        <fullName evidence="2">Uncharacterized protein</fullName>
    </submittedName>
</protein>
<keyword evidence="1" id="KW-1185">Reference proteome</keyword>
<evidence type="ECO:0000313" key="1">
    <source>
        <dbReference type="Proteomes" id="UP000095283"/>
    </source>
</evidence>
<reference evidence="2" key="1">
    <citation type="submission" date="2016-11" db="UniProtKB">
        <authorList>
            <consortium name="WormBaseParasite"/>
        </authorList>
    </citation>
    <scope>IDENTIFICATION</scope>
</reference>
<proteinExistence type="predicted"/>
<dbReference type="AlphaFoldDB" id="A0A1I7WQF0"/>
<accession>A0A1I7WQF0</accession>
<dbReference type="WBParaSite" id="Hba_07366">
    <property type="protein sequence ID" value="Hba_07366"/>
    <property type="gene ID" value="Hba_07366"/>
</dbReference>
<sequence>MSGSTHSLDETNSDSTKTIRKFTVTRHSPLGKAEWGSLPALSQAPSTAESVIRKTRRFSVSPSSSTFDITESSAEVKFHFLNLS</sequence>
<organism evidence="1 2">
    <name type="scientific">Heterorhabditis bacteriophora</name>
    <name type="common">Entomopathogenic nematode worm</name>
    <dbReference type="NCBI Taxonomy" id="37862"/>
    <lineage>
        <taxon>Eukaryota</taxon>
        <taxon>Metazoa</taxon>
        <taxon>Ecdysozoa</taxon>
        <taxon>Nematoda</taxon>
        <taxon>Chromadorea</taxon>
        <taxon>Rhabditida</taxon>
        <taxon>Rhabditina</taxon>
        <taxon>Rhabditomorpha</taxon>
        <taxon>Strongyloidea</taxon>
        <taxon>Heterorhabditidae</taxon>
        <taxon>Heterorhabditis</taxon>
    </lineage>
</organism>
<dbReference type="Proteomes" id="UP000095283">
    <property type="component" value="Unplaced"/>
</dbReference>
<evidence type="ECO:0000313" key="2">
    <source>
        <dbReference type="WBParaSite" id="Hba_07366"/>
    </source>
</evidence>